<evidence type="ECO:0000313" key="6">
    <source>
        <dbReference type="EMBL" id="MEL0630130.1"/>
    </source>
</evidence>
<protein>
    <submittedName>
        <fullName evidence="6">LysR substrate-binding domain-containing protein</fullName>
    </submittedName>
</protein>
<keyword evidence="7" id="KW-1185">Reference proteome</keyword>
<keyword evidence="3" id="KW-0238">DNA-binding</keyword>
<accession>A0ABU9GS18</accession>
<keyword evidence="2" id="KW-0805">Transcription regulation</keyword>
<dbReference type="InterPro" id="IPR036390">
    <property type="entry name" value="WH_DNA-bd_sf"/>
</dbReference>
<evidence type="ECO:0000259" key="5">
    <source>
        <dbReference type="PROSITE" id="PS50931"/>
    </source>
</evidence>
<feature type="domain" description="HTH lysR-type" evidence="5">
    <location>
        <begin position="3"/>
        <end position="60"/>
    </location>
</feature>
<dbReference type="InterPro" id="IPR005119">
    <property type="entry name" value="LysR_subst-bd"/>
</dbReference>
<dbReference type="Gene3D" id="1.10.10.10">
    <property type="entry name" value="Winged helix-like DNA-binding domain superfamily/Winged helix DNA-binding domain"/>
    <property type="match status" value="1"/>
</dbReference>
<dbReference type="Pfam" id="PF03466">
    <property type="entry name" value="LysR_substrate"/>
    <property type="match status" value="1"/>
</dbReference>
<dbReference type="RefSeq" id="WP_341598260.1">
    <property type="nucleotide sequence ID" value="NZ_JBAKAZ010000042.1"/>
</dbReference>
<dbReference type="SUPFAM" id="SSF53850">
    <property type="entry name" value="Periplasmic binding protein-like II"/>
    <property type="match status" value="1"/>
</dbReference>
<dbReference type="InterPro" id="IPR000847">
    <property type="entry name" value="LysR_HTH_N"/>
</dbReference>
<evidence type="ECO:0000256" key="1">
    <source>
        <dbReference type="ARBA" id="ARBA00009437"/>
    </source>
</evidence>
<organism evidence="6 7">
    <name type="scientific">Psychromonas aquatilis</name>
    <dbReference type="NCBI Taxonomy" id="2005072"/>
    <lineage>
        <taxon>Bacteria</taxon>
        <taxon>Pseudomonadati</taxon>
        <taxon>Pseudomonadota</taxon>
        <taxon>Gammaproteobacteria</taxon>
        <taxon>Alteromonadales</taxon>
        <taxon>Psychromonadaceae</taxon>
        <taxon>Psychromonas</taxon>
    </lineage>
</organism>
<dbReference type="Pfam" id="PF00126">
    <property type="entry name" value="HTH_1"/>
    <property type="match status" value="1"/>
</dbReference>
<reference evidence="6 7" key="1">
    <citation type="submission" date="2024-02" db="EMBL/GenBank/DDBJ databases">
        <title>Bacteria isolated from the canopy kelp, Nereocystis luetkeana.</title>
        <authorList>
            <person name="Pfister C.A."/>
            <person name="Younker I.T."/>
            <person name="Light S.H."/>
        </authorList>
    </citation>
    <scope>NUCLEOTIDE SEQUENCE [LARGE SCALE GENOMIC DNA]</scope>
    <source>
        <strain evidence="6 7">TI.1.05</strain>
    </source>
</reference>
<comment type="similarity">
    <text evidence="1">Belongs to the LysR transcriptional regulatory family.</text>
</comment>
<dbReference type="Gene3D" id="3.40.190.290">
    <property type="match status" value="1"/>
</dbReference>
<evidence type="ECO:0000256" key="3">
    <source>
        <dbReference type="ARBA" id="ARBA00023125"/>
    </source>
</evidence>
<proteinExistence type="inferred from homology"/>
<evidence type="ECO:0000313" key="7">
    <source>
        <dbReference type="Proteomes" id="UP001369082"/>
    </source>
</evidence>
<dbReference type="EMBL" id="JBAKAZ010000042">
    <property type="protein sequence ID" value="MEL0630130.1"/>
    <property type="molecule type" value="Genomic_DNA"/>
</dbReference>
<gene>
    <name evidence="6" type="ORF">V6256_10995</name>
</gene>
<evidence type="ECO:0000256" key="2">
    <source>
        <dbReference type="ARBA" id="ARBA00023015"/>
    </source>
</evidence>
<sequence length="293" mass="33147">MKLSLDACEVLDAIDKKGSFAAAAAALYRVPSTVTYTVQKLEEELGIMIYRREGRRSVLTPAGRVLLEQGRELLKAAEHIVENAKQVDSGWESQLTIARDTIYDIDKIYDIVEAFYQLNTGVEVTIIEEVLAGSWEAIIENRADLVIGAPKPEINIQGIKFEEIAIADWQFVASKNHPLLEYKQPLTEEDIKPFHSVMIKDSSKTSPAMTHRIFEKQRILRVASMEQKILAQIRGVGVGFLPTHRIINHLESGDLVPLLIDKDAPLTPLFMGWRANNKGRAMRWFIEKIREIK</sequence>
<name>A0ABU9GS18_9GAMM</name>
<dbReference type="PANTHER" id="PTHR30126:SF4">
    <property type="entry name" value="LYSR FAMILY TRANSCRIPTIONAL REGULATOR"/>
    <property type="match status" value="1"/>
</dbReference>
<comment type="caution">
    <text evidence="6">The sequence shown here is derived from an EMBL/GenBank/DDBJ whole genome shotgun (WGS) entry which is preliminary data.</text>
</comment>
<dbReference type="PROSITE" id="PS50931">
    <property type="entry name" value="HTH_LYSR"/>
    <property type="match status" value="1"/>
</dbReference>
<dbReference type="InterPro" id="IPR036388">
    <property type="entry name" value="WH-like_DNA-bd_sf"/>
</dbReference>
<dbReference type="SUPFAM" id="SSF46785">
    <property type="entry name" value="Winged helix' DNA-binding domain"/>
    <property type="match status" value="1"/>
</dbReference>
<dbReference type="Proteomes" id="UP001369082">
    <property type="component" value="Unassembled WGS sequence"/>
</dbReference>
<evidence type="ECO:0000256" key="4">
    <source>
        <dbReference type="ARBA" id="ARBA00023163"/>
    </source>
</evidence>
<keyword evidence="4" id="KW-0804">Transcription</keyword>
<dbReference type="PANTHER" id="PTHR30126">
    <property type="entry name" value="HTH-TYPE TRANSCRIPTIONAL REGULATOR"/>
    <property type="match status" value="1"/>
</dbReference>